<evidence type="ECO:0000313" key="5">
    <source>
        <dbReference type="EMBL" id="MBC8628336.1"/>
    </source>
</evidence>
<dbReference type="InterPro" id="IPR001608">
    <property type="entry name" value="Ala_racemase_N"/>
</dbReference>
<protein>
    <recommendedName>
        <fullName evidence="2">Pyridoxal phosphate homeostasis protein</fullName>
        <shortName evidence="2">PLP homeostasis protein</shortName>
    </recommendedName>
</protein>
<name>A0ABR7PBU2_9FIRM</name>
<dbReference type="PIRSF" id="PIRSF004848">
    <property type="entry name" value="YBL036c_PLPDEIII"/>
    <property type="match status" value="1"/>
</dbReference>
<dbReference type="RefSeq" id="WP_117455672.1">
    <property type="nucleotide sequence ID" value="NZ_DAWEHX010000029.1"/>
</dbReference>
<feature type="modified residue" description="N6-(pyridoxal phosphate)lysine" evidence="2">
    <location>
        <position position="35"/>
    </location>
</feature>
<dbReference type="PANTHER" id="PTHR10146:SF14">
    <property type="entry name" value="PYRIDOXAL PHOSPHATE HOMEOSTASIS PROTEIN"/>
    <property type="match status" value="1"/>
</dbReference>
<dbReference type="Proteomes" id="UP000661649">
    <property type="component" value="Unassembled WGS sequence"/>
</dbReference>
<dbReference type="NCBIfam" id="TIGR00044">
    <property type="entry name" value="YggS family pyridoxal phosphate-dependent enzyme"/>
    <property type="match status" value="1"/>
</dbReference>
<keyword evidence="6" id="KW-1185">Reference proteome</keyword>
<proteinExistence type="inferred from homology"/>
<keyword evidence="1 2" id="KW-0663">Pyridoxal phosphate</keyword>
<evidence type="ECO:0000256" key="1">
    <source>
        <dbReference type="ARBA" id="ARBA00022898"/>
    </source>
</evidence>
<evidence type="ECO:0000259" key="4">
    <source>
        <dbReference type="Pfam" id="PF01168"/>
    </source>
</evidence>
<accession>A0ABR7PBU2</accession>
<dbReference type="Gene3D" id="3.20.20.10">
    <property type="entry name" value="Alanine racemase"/>
    <property type="match status" value="1"/>
</dbReference>
<dbReference type="SUPFAM" id="SSF51419">
    <property type="entry name" value="PLP-binding barrel"/>
    <property type="match status" value="1"/>
</dbReference>
<gene>
    <name evidence="5" type="ORF">H8712_06850</name>
</gene>
<comment type="similarity">
    <text evidence="2 3">Belongs to the pyridoxal phosphate-binding protein YggS/PROSC family.</text>
</comment>
<dbReference type="CDD" id="cd00635">
    <property type="entry name" value="PLPDE_III_YBL036c_like"/>
    <property type="match status" value="1"/>
</dbReference>
<reference evidence="5 6" key="1">
    <citation type="submission" date="2020-08" db="EMBL/GenBank/DDBJ databases">
        <title>Genome public.</title>
        <authorList>
            <person name="Liu C."/>
            <person name="Sun Q."/>
        </authorList>
    </citation>
    <scope>NUCLEOTIDE SEQUENCE [LARGE SCALE GENOMIC DNA]</scope>
    <source>
        <strain evidence="5 6">3_YM_SP_D4_24.mj</strain>
    </source>
</reference>
<evidence type="ECO:0000256" key="2">
    <source>
        <dbReference type="HAMAP-Rule" id="MF_02087"/>
    </source>
</evidence>
<sequence>MSVYENYLEVEKKVQEACKRAGRNREEVTLIAVSKTKPVSMIEELLPHGVVDFGENKVQELTAKYEVLPKDLNWHLIGHLQRNKVKYIIDKACLIHSVDSIRLAETISQEAVKKNVTASILVEVNVAEEESKFGVTSEETEKLVEEISKLPNIEVKGLMTIAPFVENSEENRLVFRNLRNLSVDIAAKKFNNVTMNVLSMGMTGDYEVAIEEGATMVRVGTGIFGERDYSK</sequence>
<dbReference type="Pfam" id="PF01168">
    <property type="entry name" value="Ala_racemase_N"/>
    <property type="match status" value="1"/>
</dbReference>
<dbReference type="EMBL" id="JACRTP010000002">
    <property type="protein sequence ID" value="MBC8628336.1"/>
    <property type="molecule type" value="Genomic_DNA"/>
</dbReference>
<feature type="domain" description="Alanine racemase N-terminal" evidence="4">
    <location>
        <begin position="24"/>
        <end position="227"/>
    </location>
</feature>
<evidence type="ECO:0000256" key="3">
    <source>
        <dbReference type="RuleBase" id="RU004514"/>
    </source>
</evidence>
<dbReference type="InterPro" id="IPR029066">
    <property type="entry name" value="PLP-binding_barrel"/>
</dbReference>
<organism evidence="5 6">
    <name type="scientific">Blautia stercoris</name>
    <dbReference type="NCBI Taxonomy" id="871664"/>
    <lineage>
        <taxon>Bacteria</taxon>
        <taxon>Bacillati</taxon>
        <taxon>Bacillota</taxon>
        <taxon>Clostridia</taxon>
        <taxon>Lachnospirales</taxon>
        <taxon>Lachnospiraceae</taxon>
        <taxon>Blautia</taxon>
    </lineage>
</organism>
<comment type="function">
    <text evidence="2">Pyridoxal 5'-phosphate (PLP)-binding protein, which is involved in PLP homeostasis.</text>
</comment>
<dbReference type="PANTHER" id="PTHR10146">
    <property type="entry name" value="PROLINE SYNTHETASE CO-TRANSCRIBED BACTERIAL HOMOLOG PROTEIN"/>
    <property type="match status" value="1"/>
</dbReference>
<dbReference type="HAMAP" id="MF_02087">
    <property type="entry name" value="PLP_homeostasis"/>
    <property type="match status" value="1"/>
</dbReference>
<comment type="caution">
    <text evidence="5">The sequence shown here is derived from an EMBL/GenBank/DDBJ whole genome shotgun (WGS) entry which is preliminary data.</text>
</comment>
<dbReference type="InterPro" id="IPR011078">
    <property type="entry name" value="PyrdxlP_homeostasis"/>
</dbReference>
<evidence type="ECO:0000313" key="6">
    <source>
        <dbReference type="Proteomes" id="UP000661649"/>
    </source>
</evidence>